<reference evidence="3 5" key="2">
    <citation type="submission" date="2023-03" db="EMBL/GenBank/DDBJ databases">
        <title>Bacillus Genome Sequencing.</title>
        <authorList>
            <person name="Dunlap C."/>
        </authorList>
    </citation>
    <scope>NUCLEOTIDE SEQUENCE [LARGE SCALE GENOMIC DNA]</scope>
    <source>
        <strain evidence="3 5">NRS-38</strain>
    </source>
</reference>
<keyword evidence="4" id="KW-1185">Reference proteome</keyword>
<name>A0ABD5IRQ4_9BACL</name>
<feature type="transmembrane region" description="Helical" evidence="1">
    <location>
        <begin position="99"/>
        <end position="119"/>
    </location>
</feature>
<proteinExistence type="predicted"/>
<gene>
    <name evidence="3" type="ORF">P9850_03690</name>
    <name evidence="2" type="ORF">PNH38_02420</name>
</gene>
<sequence length="127" mass="13871">MARFGKGVVYGVLTIFLLALIISFLLSLLLKWTDIQESSLTWVIFAASVLSVFIGGFVAGGKGKERGWLIGGTTSLVFTLLVFFFQFLGLEQTFSTKQWIYHLGFLLAAMLGGVMGVNLSSSNRHAD</sequence>
<dbReference type="Pfam" id="PF12670">
    <property type="entry name" value="DUF3792"/>
    <property type="match status" value="1"/>
</dbReference>
<keyword evidence="1" id="KW-0812">Transmembrane</keyword>
<evidence type="ECO:0000313" key="3">
    <source>
        <dbReference type="EMBL" id="MED5050975.1"/>
    </source>
</evidence>
<dbReference type="RefSeq" id="WP_044744654.1">
    <property type="nucleotide sequence ID" value="NZ_JACIDF010000003.1"/>
</dbReference>
<comment type="caution">
    <text evidence="3">The sequence shown here is derived from an EMBL/GenBank/DDBJ whole genome shotgun (WGS) entry which is preliminary data.</text>
</comment>
<feature type="transmembrane region" description="Helical" evidence="1">
    <location>
        <begin position="42"/>
        <end position="60"/>
    </location>
</feature>
<evidence type="ECO:0000313" key="4">
    <source>
        <dbReference type="Proteomes" id="UP001213979"/>
    </source>
</evidence>
<dbReference type="Proteomes" id="UP001339962">
    <property type="component" value="Unassembled WGS sequence"/>
</dbReference>
<feature type="transmembrane region" description="Helical" evidence="1">
    <location>
        <begin position="67"/>
        <end position="87"/>
    </location>
</feature>
<dbReference type="EMBL" id="JAQOTG010000001">
    <property type="protein sequence ID" value="MDE8562735.1"/>
    <property type="molecule type" value="Genomic_DNA"/>
</dbReference>
<organism evidence="3 5">
    <name type="scientific">Anoxybacteroides rupiense</name>
    <dbReference type="NCBI Taxonomy" id="311460"/>
    <lineage>
        <taxon>Bacteria</taxon>
        <taxon>Bacillati</taxon>
        <taxon>Bacillota</taxon>
        <taxon>Bacilli</taxon>
        <taxon>Bacillales</taxon>
        <taxon>Anoxybacillaceae</taxon>
        <taxon>Anoxybacteroides</taxon>
    </lineage>
</organism>
<dbReference type="AlphaFoldDB" id="A0ABD5IRQ4"/>
<feature type="transmembrane region" description="Helical" evidence="1">
    <location>
        <begin position="7"/>
        <end position="30"/>
    </location>
</feature>
<evidence type="ECO:0000256" key="1">
    <source>
        <dbReference type="SAM" id="Phobius"/>
    </source>
</evidence>
<reference evidence="2 4" key="1">
    <citation type="submission" date="2023-01" db="EMBL/GenBank/DDBJ databases">
        <title>Genome-based reclassification of Anoxybacillus geothermalis as a later heterotypic synonym of Anoxybacillus rupiensis.</title>
        <authorList>
            <person name="Inan Bektas K."/>
            <person name="Canakci S."/>
            <person name="Belduz A.A."/>
            <person name="Guler H.H."/>
        </authorList>
    </citation>
    <scope>NUCLEOTIDE SEQUENCE [LARGE SCALE GENOMIC DNA]</scope>
    <source>
        <strain evidence="2 4">DSM 17127</strain>
    </source>
</reference>
<evidence type="ECO:0000313" key="2">
    <source>
        <dbReference type="EMBL" id="MDE8562735.1"/>
    </source>
</evidence>
<keyword evidence="1" id="KW-1133">Transmembrane helix</keyword>
<dbReference type="InterPro" id="IPR023804">
    <property type="entry name" value="DUF3792_TM"/>
</dbReference>
<protein>
    <submittedName>
        <fullName evidence="3">TIGR04086 family membrane protein</fullName>
    </submittedName>
</protein>
<evidence type="ECO:0000313" key="5">
    <source>
        <dbReference type="Proteomes" id="UP001339962"/>
    </source>
</evidence>
<accession>A0ABD5IRQ4</accession>
<keyword evidence="1" id="KW-0472">Membrane</keyword>
<dbReference type="EMBL" id="JARTLI010000004">
    <property type="protein sequence ID" value="MED5050975.1"/>
    <property type="molecule type" value="Genomic_DNA"/>
</dbReference>
<dbReference type="Proteomes" id="UP001213979">
    <property type="component" value="Unassembled WGS sequence"/>
</dbReference>
<dbReference type="NCBIfam" id="TIGR04086">
    <property type="entry name" value="TIGR04086_membr"/>
    <property type="match status" value="1"/>
</dbReference>